<sequence>MVAAVIASWVAVALVVIIAWPRLVAERSARMIALVLISGLSLVHQLMFDMLAEDAFITFRYAENVAEGHGPVFNIGEPVEGYTNFLLLGLLSVLKAGFGADVVLSARVLGVLSTIGCVVAAYFLARKLSGRSAAGVLAAALTATVSNLAAYGASGLETSLFALLVLGMLLAACYEHWVIGGLLLAMAVLTRPDGVVVGAVLLGWLIVRVLRQRANWWQVTAFVLASLVVLMPWTAWRALYYGHFLPNPLVAKQGGEFSWQLGQGWEYLGGYLLAVPALLLLALAGMVLVVLRRAVDTETLRAQYWLVVTLCVVFAGFVVLVGGDWMPAWRLLAPLGPVLAAGAASGLILLSKVDTPAPANRVAPALVIVACAFSLVASIWQNGMLSAVREWRAQVDQLGEIGSWLGEELPRGTVISTYANGALSYRAGNGLPVVDQLGLTDEYLAREVEPEQTGGRGSLAFDFEYIVDTRRPSVVIPTQSGYDTRKNCSIATEFRGDYIPKAFRVADSDDWVTVYLRGTEASQLTGQLAASDKFTPARCP</sequence>
<feature type="transmembrane region" description="Helical" evidence="8">
    <location>
        <begin position="217"/>
        <end position="236"/>
    </location>
</feature>
<dbReference type="Proteomes" id="UP000294911">
    <property type="component" value="Unassembled WGS sequence"/>
</dbReference>
<protein>
    <submittedName>
        <fullName evidence="9">Dolichyl-phosphate-mannose-protein mannosyltransferase</fullName>
    </submittedName>
</protein>
<keyword evidence="7 8" id="KW-0472">Membrane</keyword>
<evidence type="ECO:0000256" key="5">
    <source>
        <dbReference type="ARBA" id="ARBA00022692"/>
    </source>
</evidence>
<dbReference type="OrthoDB" id="3721873at2"/>
<dbReference type="InterPro" id="IPR050297">
    <property type="entry name" value="LipidA_mod_glycosyltrf_83"/>
</dbReference>
<evidence type="ECO:0000256" key="6">
    <source>
        <dbReference type="ARBA" id="ARBA00022989"/>
    </source>
</evidence>
<evidence type="ECO:0000313" key="9">
    <source>
        <dbReference type="EMBL" id="TCP57027.1"/>
    </source>
</evidence>
<evidence type="ECO:0000256" key="3">
    <source>
        <dbReference type="ARBA" id="ARBA00022676"/>
    </source>
</evidence>
<keyword evidence="5 8" id="KW-0812">Transmembrane</keyword>
<feature type="transmembrane region" description="Helical" evidence="8">
    <location>
        <begin position="105"/>
        <end position="125"/>
    </location>
</feature>
<dbReference type="GO" id="GO:0005886">
    <property type="term" value="C:plasma membrane"/>
    <property type="evidence" value="ECO:0007669"/>
    <property type="project" value="UniProtKB-SubCell"/>
</dbReference>
<accession>A0A4R2R4T8</accession>
<comment type="subcellular location">
    <subcellularLocation>
        <location evidence="1">Cell membrane</location>
        <topology evidence="1">Multi-pass membrane protein</topology>
    </subcellularLocation>
</comment>
<evidence type="ECO:0000256" key="2">
    <source>
        <dbReference type="ARBA" id="ARBA00022475"/>
    </source>
</evidence>
<dbReference type="GO" id="GO:0016763">
    <property type="term" value="F:pentosyltransferase activity"/>
    <property type="evidence" value="ECO:0007669"/>
    <property type="project" value="TreeGrafter"/>
</dbReference>
<feature type="transmembrane region" description="Helical" evidence="8">
    <location>
        <begin position="194"/>
        <end position="210"/>
    </location>
</feature>
<evidence type="ECO:0000256" key="4">
    <source>
        <dbReference type="ARBA" id="ARBA00022679"/>
    </source>
</evidence>
<feature type="transmembrane region" description="Helical" evidence="8">
    <location>
        <begin position="268"/>
        <end position="291"/>
    </location>
</feature>
<feature type="transmembrane region" description="Helical" evidence="8">
    <location>
        <begin position="6"/>
        <end position="24"/>
    </location>
</feature>
<feature type="transmembrane region" description="Helical" evidence="8">
    <location>
        <begin position="303"/>
        <end position="322"/>
    </location>
</feature>
<feature type="transmembrane region" description="Helical" evidence="8">
    <location>
        <begin position="362"/>
        <end position="380"/>
    </location>
</feature>
<dbReference type="PANTHER" id="PTHR33908:SF11">
    <property type="entry name" value="MEMBRANE PROTEIN"/>
    <property type="match status" value="1"/>
</dbReference>
<keyword evidence="4 9" id="KW-0808">Transferase</keyword>
<keyword evidence="10" id="KW-1185">Reference proteome</keyword>
<keyword evidence="6 8" id="KW-1133">Transmembrane helix</keyword>
<dbReference type="PANTHER" id="PTHR33908">
    <property type="entry name" value="MANNOSYLTRANSFERASE YKCB-RELATED"/>
    <property type="match status" value="1"/>
</dbReference>
<dbReference type="GO" id="GO:0009103">
    <property type="term" value="P:lipopolysaccharide biosynthetic process"/>
    <property type="evidence" value="ECO:0007669"/>
    <property type="project" value="UniProtKB-ARBA"/>
</dbReference>
<evidence type="ECO:0000313" key="10">
    <source>
        <dbReference type="Proteomes" id="UP000294911"/>
    </source>
</evidence>
<dbReference type="RefSeq" id="WP_132875552.1">
    <property type="nucleotide sequence ID" value="NZ_SLXQ01000001.1"/>
</dbReference>
<evidence type="ECO:0000256" key="7">
    <source>
        <dbReference type="ARBA" id="ARBA00023136"/>
    </source>
</evidence>
<dbReference type="EMBL" id="SLXQ01000001">
    <property type="protein sequence ID" value="TCP57027.1"/>
    <property type="molecule type" value="Genomic_DNA"/>
</dbReference>
<dbReference type="AlphaFoldDB" id="A0A4R2R4T8"/>
<comment type="caution">
    <text evidence="9">The sequence shown here is derived from an EMBL/GenBank/DDBJ whole genome shotgun (WGS) entry which is preliminary data.</text>
</comment>
<feature type="transmembrane region" description="Helical" evidence="8">
    <location>
        <begin position="328"/>
        <end position="350"/>
    </location>
</feature>
<keyword evidence="2" id="KW-1003">Cell membrane</keyword>
<name>A0A4R2R4T8_9PSEU</name>
<gene>
    <name evidence="9" type="ORF">EV191_101979</name>
</gene>
<reference evidence="9 10" key="1">
    <citation type="submission" date="2019-03" db="EMBL/GenBank/DDBJ databases">
        <title>Genomic Encyclopedia of Type Strains, Phase IV (KMG-IV): sequencing the most valuable type-strain genomes for metagenomic binning, comparative biology and taxonomic classification.</title>
        <authorList>
            <person name="Goeker M."/>
        </authorList>
    </citation>
    <scope>NUCLEOTIDE SEQUENCE [LARGE SCALE GENOMIC DNA]</scope>
    <source>
        <strain evidence="9 10">DSM 45765</strain>
    </source>
</reference>
<evidence type="ECO:0000256" key="8">
    <source>
        <dbReference type="SAM" id="Phobius"/>
    </source>
</evidence>
<organism evidence="9 10">
    <name type="scientific">Tamaricihabitans halophyticus</name>
    <dbReference type="NCBI Taxonomy" id="1262583"/>
    <lineage>
        <taxon>Bacteria</taxon>
        <taxon>Bacillati</taxon>
        <taxon>Actinomycetota</taxon>
        <taxon>Actinomycetes</taxon>
        <taxon>Pseudonocardiales</taxon>
        <taxon>Pseudonocardiaceae</taxon>
        <taxon>Tamaricihabitans</taxon>
    </lineage>
</organism>
<evidence type="ECO:0000256" key="1">
    <source>
        <dbReference type="ARBA" id="ARBA00004651"/>
    </source>
</evidence>
<proteinExistence type="predicted"/>
<feature type="transmembrane region" description="Helical" evidence="8">
    <location>
        <begin position="31"/>
        <end position="48"/>
    </location>
</feature>
<keyword evidence="3 9" id="KW-0328">Glycosyltransferase</keyword>